<dbReference type="PaxDb" id="2903-EOD28502"/>
<dbReference type="AlphaFoldDB" id="A0A0D3JYB7"/>
<evidence type="ECO:0000313" key="2">
    <source>
        <dbReference type="Proteomes" id="UP000013827"/>
    </source>
</evidence>
<dbReference type="GeneID" id="17274048"/>
<dbReference type="RefSeq" id="XP_005780931.1">
    <property type="nucleotide sequence ID" value="XM_005780874.1"/>
</dbReference>
<proteinExistence type="predicted"/>
<accession>A0A0D3JYB7</accession>
<sequence>MALRRRLPVLSTEQAHGGTALHQLQAARTSQWKHQMLPQHMQLCAAQRTGHATQSRPSVCPRGCLRKAWQARSLSDMRRVALASAALAFCVPAQWVGGASAAVACLTAATGRRLGASARLGVAIVASATRLDSTLSQELPHALARVMAHATRLNARLASRKCDRPRSRQSTACYRSTATNAAPATHGRLVMTQL</sequence>
<dbReference type="KEGG" id="ehx:EMIHUDRAFT_204392"/>
<reference evidence="2" key="1">
    <citation type="journal article" date="2013" name="Nature">
        <title>Pan genome of the phytoplankton Emiliania underpins its global distribution.</title>
        <authorList>
            <person name="Read B.A."/>
            <person name="Kegel J."/>
            <person name="Klute M.J."/>
            <person name="Kuo A."/>
            <person name="Lefebvre S.C."/>
            <person name="Maumus F."/>
            <person name="Mayer C."/>
            <person name="Miller J."/>
            <person name="Monier A."/>
            <person name="Salamov A."/>
            <person name="Young J."/>
            <person name="Aguilar M."/>
            <person name="Claverie J.M."/>
            <person name="Frickenhaus S."/>
            <person name="Gonzalez K."/>
            <person name="Herman E.K."/>
            <person name="Lin Y.C."/>
            <person name="Napier J."/>
            <person name="Ogata H."/>
            <person name="Sarno A.F."/>
            <person name="Shmutz J."/>
            <person name="Schroeder D."/>
            <person name="de Vargas C."/>
            <person name="Verret F."/>
            <person name="von Dassow P."/>
            <person name="Valentin K."/>
            <person name="Van de Peer Y."/>
            <person name="Wheeler G."/>
            <person name="Dacks J.B."/>
            <person name="Delwiche C.F."/>
            <person name="Dyhrman S.T."/>
            <person name="Glockner G."/>
            <person name="John U."/>
            <person name="Richards T."/>
            <person name="Worden A.Z."/>
            <person name="Zhang X."/>
            <person name="Grigoriev I.V."/>
            <person name="Allen A.E."/>
            <person name="Bidle K."/>
            <person name="Borodovsky M."/>
            <person name="Bowler C."/>
            <person name="Brownlee C."/>
            <person name="Cock J.M."/>
            <person name="Elias M."/>
            <person name="Gladyshev V.N."/>
            <person name="Groth M."/>
            <person name="Guda C."/>
            <person name="Hadaegh A."/>
            <person name="Iglesias-Rodriguez M.D."/>
            <person name="Jenkins J."/>
            <person name="Jones B.M."/>
            <person name="Lawson T."/>
            <person name="Leese F."/>
            <person name="Lindquist E."/>
            <person name="Lobanov A."/>
            <person name="Lomsadze A."/>
            <person name="Malik S.B."/>
            <person name="Marsh M.E."/>
            <person name="Mackinder L."/>
            <person name="Mock T."/>
            <person name="Mueller-Roeber B."/>
            <person name="Pagarete A."/>
            <person name="Parker M."/>
            <person name="Probert I."/>
            <person name="Quesneville H."/>
            <person name="Raines C."/>
            <person name="Rensing S.A."/>
            <person name="Riano-Pachon D.M."/>
            <person name="Richier S."/>
            <person name="Rokitta S."/>
            <person name="Shiraiwa Y."/>
            <person name="Soanes D.M."/>
            <person name="van der Giezen M."/>
            <person name="Wahlund T.M."/>
            <person name="Williams B."/>
            <person name="Wilson W."/>
            <person name="Wolfe G."/>
            <person name="Wurch L.L."/>
        </authorList>
    </citation>
    <scope>NUCLEOTIDE SEQUENCE</scope>
</reference>
<evidence type="ECO:0000313" key="1">
    <source>
        <dbReference type="EnsemblProtists" id="EOD28502"/>
    </source>
</evidence>
<dbReference type="Proteomes" id="UP000013827">
    <property type="component" value="Unassembled WGS sequence"/>
</dbReference>
<organism evidence="1 2">
    <name type="scientific">Emiliania huxleyi (strain CCMP1516)</name>
    <dbReference type="NCBI Taxonomy" id="280463"/>
    <lineage>
        <taxon>Eukaryota</taxon>
        <taxon>Haptista</taxon>
        <taxon>Haptophyta</taxon>
        <taxon>Prymnesiophyceae</taxon>
        <taxon>Isochrysidales</taxon>
        <taxon>Noelaerhabdaceae</taxon>
        <taxon>Emiliania</taxon>
    </lineage>
</organism>
<protein>
    <submittedName>
        <fullName evidence="1">Uncharacterized protein</fullName>
    </submittedName>
</protein>
<keyword evidence="2" id="KW-1185">Reference proteome</keyword>
<reference evidence="1" key="2">
    <citation type="submission" date="2024-10" db="UniProtKB">
        <authorList>
            <consortium name="EnsemblProtists"/>
        </authorList>
    </citation>
    <scope>IDENTIFICATION</scope>
</reference>
<dbReference type="HOGENOM" id="CLU_1404867_0_0_1"/>
<name>A0A0D3JYB7_EMIH1</name>
<dbReference type="EnsemblProtists" id="EOD28502">
    <property type="protein sequence ID" value="EOD28502"/>
    <property type="gene ID" value="EMIHUDRAFT_204392"/>
</dbReference>